<dbReference type="Pfam" id="PF13245">
    <property type="entry name" value="AAA_19"/>
    <property type="match status" value="1"/>
</dbReference>
<dbReference type="Proteomes" id="UP000013523">
    <property type="component" value="Chromosome"/>
</dbReference>
<reference evidence="11 12" key="1">
    <citation type="submission" date="2012-01" db="EMBL/GenBank/DDBJ databases">
        <title>Complete sequence of chromosome of Clostridium pasteurianum BC1.</title>
        <authorList>
            <consortium name="US DOE Joint Genome Institute"/>
            <person name="Lucas S."/>
            <person name="Han J."/>
            <person name="Lapidus A."/>
            <person name="Cheng J.-F."/>
            <person name="Goodwin L."/>
            <person name="Pitluck S."/>
            <person name="Peters L."/>
            <person name="Mikhailova N."/>
            <person name="Teshima H."/>
            <person name="Detter J.C."/>
            <person name="Han C."/>
            <person name="Tapia R."/>
            <person name="Land M."/>
            <person name="Hauser L."/>
            <person name="Kyrpides N."/>
            <person name="Ivanova N."/>
            <person name="Pagani I."/>
            <person name="Dunn J."/>
            <person name="Taghavi S."/>
            <person name="Francis A."/>
            <person name="van der Lelie D."/>
            <person name="Woyke T."/>
        </authorList>
    </citation>
    <scope>NUCLEOTIDE SEQUENCE [LARGE SCALE GENOMIC DNA]</scope>
    <source>
        <strain evidence="11 12">BC1</strain>
    </source>
</reference>
<dbReference type="EMBL" id="CP003261">
    <property type="protein sequence ID" value="AGK97129.1"/>
    <property type="molecule type" value="Genomic_DNA"/>
</dbReference>
<evidence type="ECO:0000313" key="11">
    <source>
        <dbReference type="EMBL" id="AGK97129.1"/>
    </source>
</evidence>
<comment type="catalytic activity">
    <reaction evidence="8">
        <text>ATP + H2O = ADP + phosphate + H(+)</text>
        <dbReference type="Rhea" id="RHEA:13065"/>
        <dbReference type="ChEBI" id="CHEBI:15377"/>
        <dbReference type="ChEBI" id="CHEBI:15378"/>
        <dbReference type="ChEBI" id="CHEBI:30616"/>
        <dbReference type="ChEBI" id="CHEBI:43474"/>
        <dbReference type="ChEBI" id="CHEBI:456216"/>
        <dbReference type="EC" id="5.6.2.4"/>
    </reaction>
</comment>
<evidence type="ECO:0000256" key="9">
    <source>
        <dbReference type="PROSITE-ProRule" id="PRU00560"/>
    </source>
</evidence>
<dbReference type="RefSeq" id="WP_015615435.1">
    <property type="nucleotide sequence ID" value="NC_021182.1"/>
</dbReference>
<evidence type="ECO:0000256" key="4">
    <source>
        <dbReference type="ARBA" id="ARBA00022840"/>
    </source>
</evidence>
<dbReference type="eggNOG" id="COG0210">
    <property type="taxonomic scope" value="Bacteria"/>
</dbReference>
<dbReference type="HOGENOM" id="CLU_027270_1_0_9"/>
<evidence type="ECO:0000256" key="5">
    <source>
        <dbReference type="ARBA" id="ARBA00023235"/>
    </source>
</evidence>
<dbReference type="Gene3D" id="3.40.50.300">
    <property type="entry name" value="P-loop containing nucleotide triphosphate hydrolases"/>
    <property type="match status" value="2"/>
</dbReference>
<evidence type="ECO:0000256" key="3">
    <source>
        <dbReference type="ARBA" id="ARBA00022806"/>
    </source>
</evidence>
<dbReference type="InterPro" id="IPR014017">
    <property type="entry name" value="DNA_helicase_UvrD-like_C"/>
</dbReference>
<proteinExistence type="predicted"/>
<evidence type="ECO:0000256" key="8">
    <source>
        <dbReference type="ARBA" id="ARBA00048988"/>
    </source>
</evidence>
<feature type="binding site" evidence="9">
    <location>
        <begin position="27"/>
        <end position="34"/>
    </location>
    <ligand>
        <name>ATP</name>
        <dbReference type="ChEBI" id="CHEBI:30616"/>
    </ligand>
</feature>
<dbReference type="InterPro" id="IPR027417">
    <property type="entry name" value="P-loop_NTPase"/>
</dbReference>
<evidence type="ECO:0000256" key="6">
    <source>
        <dbReference type="ARBA" id="ARBA00034617"/>
    </source>
</evidence>
<protein>
    <recommendedName>
        <fullName evidence="7">DNA 3'-5' helicase</fullName>
        <ecNumber evidence="7">5.6.2.4</ecNumber>
    </recommendedName>
</protein>
<evidence type="ECO:0000256" key="7">
    <source>
        <dbReference type="ARBA" id="ARBA00034808"/>
    </source>
</evidence>
<dbReference type="GO" id="GO:0043138">
    <property type="term" value="F:3'-5' DNA helicase activity"/>
    <property type="evidence" value="ECO:0007669"/>
    <property type="project" value="UniProtKB-EC"/>
</dbReference>
<evidence type="ECO:0000256" key="2">
    <source>
        <dbReference type="ARBA" id="ARBA00022801"/>
    </source>
</evidence>
<feature type="domain" description="UvrD-like helicase ATP-binding" evidence="10">
    <location>
        <begin position="6"/>
        <end position="253"/>
    </location>
</feature>
<dbReference type="Pfam" id="PF13361">
    <property type="entry name" value="UvrD_C"/>
    <property type="match status" value="1"/>
</dbReference>
<dbReference type="PANTHER" id="PTHR11070">
    <property type="entry name" value="UVRD / RECB / PCRA DNA HELICASE FAMILY MEMBER"/>
    <property type="match status" value="1"/>
</dbReference>
<dbReference type="SUPFAM" id="SSF52540">
    <property type="entry name" value="P-loop containing nucleoside triphosphate hydrolases"/>
    <property type="match status" value="1"/>
</dbReference>
<dbReference type="AlphaFoldDB" id="R4K9D2"/>
<dbReference type="InterPro" id="IPR014016">
    <property type="entry name" value="UvrD-like_ATP-bd"/>
</dbReference>
<dbReference type="EC" id="5.6.2.4" evidence="7"/>
<evidence type="ECO:0000313" key="12">
    <source>
        <dbReference type="Proteomes" id="UP000013523"/>
    </source>
</evidence>
<comment type="catalytic activity">
    <reaction evidence="6">
        <text>Couples ATP hydrolysis with the unwinding of duplex DNA by translocating in the 3'-5' direction.</text>
        <dbReference type="EC" id="5.6.2.4"/>
    </reaction>
</comment>
<dbReference type="PROSITE" id="PS51198">
    <property type="entry name" value="UVRD_HELICASE_ATP_BIND"/>
    <property type="match status" value="1"/>
</dbReference>
<dbReference type="PANTHER" id="PTHR11070:SF2">
    <property type="entry name" value="ATP-DEPENDENT DNA HELICASE SRS2"/>
    <property type="match status" value="1"/>
</dbReference>
<keyword evidence="5" id="KW-0413">Isomerase</keyword>
<dbReference type="STRING" id="86416.Clopa_2259"/>
<dbReference type="GO" id="GO:0016887">
    <property type="term" value="F:ATP hydrolysis activity"/>
    <property type="evidence" value="ECO:0007669"/>
    <property type="project" value="RHEA"/>
</dbReference>
<dbReference type="GO" id="GO:0003677">
    <property type="term" value="F:DNA binding"/>
    <property type="evidence" value="ECO:0007669"/>
    <property type="project" value="InterPro"/>
</dbReference>
<keyword evidence="2 9" id="KW-0378">Hydrolase</keyword>
<keyword evidence="1 9" id="KW-0547">Nucleotide-binding</keyword>
<gene>
    <name evidence="11" type="ORF">Clopa_2259</name>
</gene>
<evidence type="ECO:0000256" key="1">
    <source>
        <dbReference type="ARBA" id="ARBA00022741"/>
    </source>
</evidence>
<sequence length="628" mass="73420">MAETRLEPEVKQVLEHMKNGENFLLSGGAGSGKTYSLVQVIKETIRLNPTAQIACMTYTNAAVKEIEERVNHKNLRVSTIHDFLWDTLNSFQKELKSSLLELINDKECKIKNPNQDSEEEYINSFDNGINYKEYLNIDRGEISHDEVLIVANHMYKHYKVLCDILKDKYKFIFIDEYQDTAPLVVEILLEHIQQSKKKCVIGFFGDSMQSIYDDGVGDLNKYTDIGFVKEVQKTQNRRNPQLVIDLANKIRIDTLTQEPSKDMNAPNMKDGRIKQGKIKFLYSSNNDLDKIRNTEFFNGWKFDDAKLTKELNLTHNLIAPKAGFEELMNIYDKDPIIKLKYEIVTKIKKDNLVIDEDATFQQVVTQVPIRNRQRQLKIDLIINNPSDNLLYKQLKDLPFSQVRKIYIDKDSLIDDKKDDTDDENKKGSKRDNLIKHLFKIQTLIYLYDENQISEFIRKTEFRIDSIAKKREIKAIIDSIKGMSECTIDEVINFADENGICKKDDKFNTFRERNEYLFNRVKQVKFKEFQNLYFYLEGFTPFSTQHKIKGAEYENVFVILDNGNWNNYNFARLFGDGQGSENVLVRTQKIFYVCCTRAKENLIVFYHKPSQTIINKAKELFGDDNVRKC</sequence>
<keyword evidence="3 9" id="KW-0347">Helicase</keyword>
<keyword evidence="12" id="KW-1185">Reference proteome</keyword>
<keyword evidence="4 9" id="KW-0067">ATP-binding</keyword>
<dbReference type="GO" id="GO:0000725">
    <property type="term" value="P:recombinational repair"/>
    <property type="evidence" value="ECO:0007669"/>
    <property type="project" value="TreeGrafter"/>
</dbReference>
<dbReference type="PATRIC" id="fig|86416.3.peg.2239"/>
<evidence type="ECO:0000259" key="10">
    <source>
        <dbReference type="PROSITE" id="PS51198"/>
    </source>
</evidence>
<dbReference type="GO" id="GO:0005524">
    <property type="term" value="F:ATP binding"/>
    <property type="evidence" value="ECO:0007669"/>
    <property type="project" value="UniProtKB-UniRule"/>
</dbReference>
<accession>R4K9D2</accession>
<name>R4K9D2_CLOPA</name>
<dbReference type="KEGG" id="cpas:Clopa_2259"/>
<organism evidence="11 12">
    <name type="scientific">Clostridium pasteurianum BC1</name>
    <dbReference type="NCBI Taxonomy" id="86416"/>
    <lineage>
        <taxon>Bacteria</taxon>
        <taxon>Bacillati</taxon>
        <taxon>Bacillota</taxon>
        <taxon>Clostridia</taxon>
        <taxon>Eubacteriales</taxon>
        <taxon>Clostridiaceae</taxon>
        <taxon>Clostridium</taxon>
    </lineage>
</organism>
<dbReference type="OrthoDB" id="9765670at2"/>
<dbReference type="InterPro" id="IPR000212">
    <property type="entry name" value="DNA_helicase_UvrD/REP"/>
</dbReference>